<gene>
    <name evidence="2" type="ORF">PHLGIDRAFT_70814</name>
</gene>
<evidence type="ECO:0000313" key="3">
    <source>
        <dbReference type="Proteomes" id="UP000053257"/>
    </source>
</evidence>
<keyword evidence="1" id="KW-1133">Transmembrane helix</keyword>
<reference evidence="2 3" key="1">
    <citation type="journal article" date="2014" name="PLoS Genet.">
        <title>Analysis of the Phlebiopsis gigantea genome, transcriptome and secretome provides insight into its pioneer colonization strategies of wood.</title>
        <authorList>
            <person name="Hori C."/>
            <person name="Ishida T."/>
            <person name="Igarashi K."/>
            <person name="Samejima M."/>
            <person name="Suzuki H."/>
            <person name="Master E."/>
            <person name="Ferreira P."/>
            <person name="Ruiz-Duenas F.J."/>
            <person name="Held B."/>
            <person name="Canessa P."/>
            <person name="Larrondo L.F."/>
            <person name="Schmoll M."/>
            <person name="Druzhinina I.S."/>
            <person name="Kubicek C.P."/>
            <person name="Gaskell J.A."/>
            <person name="Kersten P."/>
            <person name="St John F."/>
            <person name="Glasner J."/>
            <person name="Sabat G."/>
            <person name="Splinter BonDurant S."/>
            <person name="Syed K."/>
            <person name="Yadav J."/>
            <person name="Mgbeahuruike A.C."/>
            <person name="Kovalchuk A."/>
            <person name="Asiegbu F.O."/>
            <person name="Lackner G."/>
            <person name="Hoffmeister D."/>
            <person name="Rencoret J."/>
            <person name="Gutierrez A."/>
            <person name="Sun H."/>
            <person name="Lindquist E."/>
            <person name="Barry K."/>
            <person name="Riley R."/>
            <person name="Grigoriev I.V."/>
            <person name="Henrissat B."/>
            <person name="Kues U."/>
            <person name="Berka R.M."/>
            <person name="Martinez A.T."/>
            <person name="Covert S.F."/>
            <person name="Blanchette R.A."/>
            <person name="Cullen D."/>
        </authorList>
    </citation>
    <scope>NUCLEOTIDE SEQUENCE [LARGE SCALE GENOMIC DNA]</scope>
    <source>
        <strain evidence="2 3">11061_1 CR5-6</strain>
    </source>
</reference>
<dbReference type="PANTHER" id="PTHR40465:SF1">
    <property type="entry name" value="DUF6534 DOMAIN-CONTAINING PROTEIN"/>
    <property type="match status" value="1"/>
</dbReference>
<protein>
    <submittedName>
        <fullName evidence="2">Uncharacterized protein</fullName>
    </submittedName>
</protein>
<name>A0A0C3SB30_PHLG1</name>
<keyword evidence="1" id="KW-0472">Membrane</keyword>
<dbReference type="Proteomes" id="UP000053257">
    <property type="component" value="Unassembled WGS sequence"/>
</dbReference>
<keyword evidence="3" id="KW-1185">Reference proteome</keyword>
<proteinExistence type="predicted"/>
<organism evidence="2 3">
    <name type="scientific">Phlebiopsis gigantea (strain 11061_1 CR5-6)</name>
    <name type="common">White-rot fungus</name>
    <name type="synonym">Peniophora gigantea</name>
    <dbReference type="NCBI Taxonomy" id="745531"/>
    <lineage>
        <taxon>Eukaryota</taxon>
        <taxon>Fungi</taxon>
        <taxon>Dikarya</taxon>
        <taxon>Basidiomycota</taxon>
        <taxon>Agaricomycotina</taxon>
        <taxon>Agaricomycetes</taxon>
        <taxon>Polyporales</taxon>
        <taxon>Phanerochaetaceae</taxon>
        <taxon>Phlebiopsis</taxon>
    </lineage>
</organism>
<sequence>LTHVQFLACLLNWGLYGSLSVQVYWYYVAFPRDAWFPQIIVYGVYALDTAQTIIVTDDVFNAYAKHFGNEKILDSVGMEWLAVPVLTSIISCIVQMYYGYRIKILSHSWTLTLAICMV</sequence>
<dbReference type="OrthoDB" id="2953893at2759"/>
<feature type="transmembrane region" description="Helical" evidence="1">
    <location>
        <begin position="80"/>
        <end position="100"/>
    </location>
</feature>
<keyword evidence="1" id="KW-0812">Transmembrane</keyword>
<feature type="non-terminal residue" evidence="2">
    <location>
        <position position="1"/>
    </location>
</feature>
<dbReference type="EMBL" id="KN840494">
    <property type="protein sequence ID" value="KIP07575.1"/>
    <property type="molecule type" value="Genomic_DNA"/>
</dbReference>
<evidence type="ECO:0000256" key="1">
    <source>
        <dbReference type="SAM" id="Phobius"/>
    </source>
</evidence>
<accession>A0A0C3SB30</accession>
<evidence type="ECO:0000313" key="2">
    <source>
        <dbReference type="EMBL" id="KIP07575.1"/>
    </source>
</evidence>
<feature type="transmembrane region" description="Helical" evidence="1">
    <location>
        <begin position="7"/>
        <end position="27"/>
    </location>
</feature>
<dbReference type="HOGENOM" id="CLU_046025_16_2_1"/>
<dbReference type="AlphaFoldDB" id="A0A0C3SB30"/>
<dbReference type="PANTHER" id="PTHR40465">
    <property type="entry name" value="CHROMOSOME 1, WHOLE GENOME SHOTGUN SEQUENCE"/>
    <property type="match status" value="1"/>
</dbReference>